<proteinExistence type="predicted"/>
<reference evidence="2" key="1">
    <citation type="journal article" date="2014" name="Front. Microbiol.">
        <title>High frequency of phylogenetically diverse reductive dehalogenase-homologous genes in deep subseafloor sedimentary metagenomes.</title>
        <authorList>
            <person name="Kawai M."/>
            <person name="Futagami T."/>
            <person name="Toyoda A."/>
            <person name="Takaki Y."/>
            <person name="Nishi S."/>
            <person name="Hori S."/>
            <person name="Arai W."/>
            <person name="Tsubouchi T."/>
            <person name="Morono Y."/>
            <person name="Uchiyama I."/>
            <person name="Ito T."/>
            <person name="Fujiyama A."/>
            <person name="Inagaki F."/>
            <person name="Takami H."/>
        </authorList>
    </citation>
    <scope>NUCLEOTIDE SEQUENCE</scope>
    <source>
        <strain evidence="2">Expedition CK06-06</strain>
    </source>
</reference>
<comment type="caution">
    <text evidence="2">The sequence shown here is derived from an EMBL/GenBank/DDBJ whole genome shotgun (WGS) entry which is preliminary data.</text>
</comment>
<keyword evidence="1" id="KW-0472">Membrane</keyword>
<name>X1PEZ5_9ZZZZ</name>
<dbReference type="AlphaFoldDB" id="X1PEZ5"/>
<sequence>MCWGLAEMIGVSAILTCMALGTAVINLNVQIGSRSNELIDNIMTPIF</sequence>
<feature type="non-terminal residue" evidence="2">
    <location>
        <position position="47"/>
    </location>
</feature>
<feature type="transmembrane region" description="Helical" evidence="1">
    <location>
        <begin position="6"/>
        <end position="29"/>
    </location>
</feature>
<keyword evidence="1" id="KW-0812">Transmembrane</keyword>
<protein>
    <submittedName>
        <fullName evidence="2">Uncharacterized protein</fullName>
    </submittedName>
</protein>
<accession>X1PEZ5</accession>
<dbReference type="EMBL" id="BARV01027467">
    <property type="protein sequence ID" value="GAI37595.1"/>
    <property type="molecule type" value="Genomic_DNA"/>
</dbReference>
<gene>
    <name evidence="2" type="ORF">S06H3_44187</name>
</gene>
<evidence type="ECO:0000313" key="2">
    <source>
        <dbReference type="EMBL" id="GAI37595.1"/>
    </source>
</evidence>
<organism evidence="2">
    <name type="scientific">marine sediment metagenome</name>
    <dbReference type="NCBI Taxonomy" id="412755"/>
    <lineage>
        <taxon>unclassified sequences</taxon>
        <taxon>metagenomes</taxon>
        <taxon>ecological metagenomes</taxon>
    </lineage>
</organism>
<evidence type="ECO:0000256" key="1">
    <source>
        <dbReference type="SAM" id="Phobius"/>
    </source>
</evidence>
<keyword evidence="1" id="KW-1133">Transmembrane helix</keyword>